<feature type="non-terminal residue" evidence="1">
    <location>
        <position position="1"/>
    </location>
</feature>
<dbReference type="RefSeq" id="XP_002768956.1">
    <property type="nucleotide sequence ID" value="XM_002768910.1"/>
</dbReference>
<accession>C5LNL9</accession>
<feature type="non-terminal residue" evidence="1">
    <location>
        <position position="328"/>
    </location>
</feature>
<sequence length="328" mass="36934">TRNDLRPDDIITIIEASLQNSNEVSRKWTFQDPILAEAIRVLVPVIHDADSKVLIQFITTLSHNKDVLPNLSQLNRYSPIAQLSSSILSTLSTTSPTLSVRDMTQALKAMARLDWYSTRCITAITDAIINARLTSTSMDHIGDLAQSLRVMRVHDSPLLRKLVTWYKWMLKASYGPPPYPPEVRAHLASFAMPIADLGYTSTHFIDIIEAALIEQQHDDDDDGHTANPKLLISFLYILSRQGQEVFSRPSYIAGVRRLVSTPEEELQGLSAADWIKAFQVHLGPAIEGLPYIKKELVYDAGVKKFIEDNASFSWYSAQERSRTQFLHS</sequence>
<dbReference type="AlphaFoldDB" id="C5LNL9"/>
<reference evidence="1 2" key="1">
    <citation type="submission" date="2008-07" db="EMBL/GenBank/DDBJ databases">
        <authorList>
            <person name="El-Sayed N."/>
            <person name="Caler E."/>
            <person name="Inman J."/>
            <person name="Amedeo P."/>
            <person name="Hass B."/>
            <person name="Wortman J."/>
        </authorList>
    </citation>
    <scope>NUCLEOTIDE SEQUENCE [LARGE SCALE GENOMIC DNA]</scope>
    <source>
        <strain evidence="2">ATCC 50983 / TXsc</strain>
    </source>
</reference>
<keyword evidence="2" id="KW-1185">Reference proteome</keyword>
<dbReference type="OrthoDB" id="446439at2759"/>
<organism evidence="2">
    <name type="scientific">Perkinsus marinus (strain ATCC 50983 / TXsc)</name>
    <dbReference type="NCBI Taxonomy" id="423536"/>
    <lineage>
        <taxon>Eukaryota</taxon>
        <taxon>Sar</taxon>
        <taxon>Alveolata</taxon>
        <taxon>Perkinsozoa</taxon>
        <taxon>Perkinsea</taxon>
        <taxon>Perkinsida</taxon>
        <taxon>Perkinsidae</taxon>
        <taxon>Perkinsus</taxon>
    </lineage>
</organism>
<name>C5LNL9_PERM5</name>
<protein>
    <submittedName>
        <fullName evidence="1">Uncharacterized protein</fullName>
    </submittedName>
</protein>
<evidence type="ECO:0000313" key="2">
    <source>
        <dbReference type="Proteomes" id="UP000007800"/>
    </source>
</evidence>
<dbReference type="Proteomes" id="UP000007800">
    <property type="component" value="Unassembled WGS sequence"/>
</dbReference>
<dbReference type="GeneID" id="9040248"/>
<dbReference type="InParanoid" id="C5LNL9"/>
<gene>
    <name evidence="1" type="ORF">Pmar_PMAR018712</name>
</gene>
<dbReference type="EMBL" id="GG683813">
    <property type="protein sequence ID" value="EER01674.1"/>
    <property type="molecule type" value="Genomic_DNA"/>
</dbReference>
<proteinExistence type="predicted"/>
<evidence type="ECO:0000313" key="1">
    <source>
        <dbReference type="EMBL" id="EER01674.1"/>
    </source>
</evidence>